<evidence type="ECO:0000313" key="2">
    <source>
        <dbReference type="Proteomes" id="UP000078200"/>
    </source>
</evidence>
<evidence type="ECO:0000313" key="1">
    <source>
        <dbReference type="EnsemblMetazoa" id="GAUT000915-PA"/>
    </source>
</evidence>
<protein>
    <submittedName>
        <fullName evidence="1">Uncharacterized protein</fullName>
    </submittedName>
</protein>
<dbReference type="EnsemblMetazoa" id="GAUT000915-RA">
    <property type="protein sequence ID" value="GAUT000915-PA"/>
    <property type="gene ID" value="GAUT000915"/>
</dbReference>
<proteinExistence type="predicted"/>
<organism evidence="1 2">
    <name type="scientific">Glossina austeni</name>
    <name type="common">Savannah tsetse fly</name>
    <dbReference type="NCBI Taxonomy" id="7395"/>
    <lineage>
        <taxon>Eukaryota</taxon>
        <taxon>Metazoa</taxon>
        <taxon>Ecdysozoa</taxon>
        <taxon>Arthropoda</taxon>
        <taxon>Hexapoda</taxon>
        <taxon>Insecta</taxon>
        <taxon>Pterygota</taxon>
        <taxon>Neoptera</taxon>
        <taxon>Endopterygota</taxon>
        <taxon>Diptera</taxon>
        <taxon>Brachycera</taxon>
        <taxon>Muscomorpha</taxon>
        <taxon>Hippoboscoidea</taxon>
        <taxon>Glossinidae</taxon>
        <taxon>Glossina</taxon>
    </lineage>
</organism>
<dbReference type="Proteomes" id="UP000078200">
    <property type="component" value="Unassembled WGS sequence"/>
</dbReference>
<sequence>MYTSFLSTWKLLSFNKAYCCVIPFNGFVVKRFKATALNLVENVEESISKAAVTTTLTTKCATTLSCVQAHHHQQKPQEHAVELVDKCPNIEFPVTGQLIQKKIALERKRMHGFYGNADGGPFRTVAKLIWYFTKSRNPYCKLNGTVY</sequence>
<dbReference type="AlphaFoldDB" id="A0A1A9UDI4"/>
<accession>A0A1A9UDI4</accession>
<dbReference type="VEuPathDB" id="VectorBase:GAUT000915"/>
<name>A0A1A9UDI4_GLOAU</name>
<keyword evidence="2" id="KW-1185">Reference proteome</keyword>
<reference evidence="1" key="1">
    <citation type="submission" date="2020-05" db="UniProtKB">
        <authorList>
            <consortium name="EnsemblMetazoa"/>
        </authorList>
    </citation>
    <scope>IDENTIFICATION</scope>
    <source>
        <strain evidence="1">TTRI</strain>
    </source>
</reference>